<accession>A0ABU9D9L2</accession>
<evidence type="ECO:0000313" key="3">
    <source>
        <dbReference type="Proteomes" id="UP001446205"/>
    </source>
</evidence>
<comment type="caution">
    <text evidence="2">The sequence shown here is derived from an EMBL/GenBank/DDBJ whole genome shotgun (WGS) entry which is preliminary data.</text>
</comment>
<reference evidence="2 3" key="1">
    <citation type="submission" date="2024-04" db="EMBL/GenBank/DDBJ databases">
        <authorList>
            <person name="Abashina T."/>
            <person name="Shaikin A."/>
        </authorList>
    </citation>
    <scope>NUCLEOTIDE SEQUENCE [LARGE SCALE GENOMIC DNA]</scope>
    <source>
        <strain evidence="2 3">AAFK</strain>
    </source>
</reference>
<feature type="transmembrane region" description="Helical" evidence="1">
    <location>
        <begin position="114"/>
        <end position="134"/>
    </location>
</feature>
<keyword evidence="1" id="KW-0472">Membrane</keyword>
<dbReference type="Proteomes" id="UP001446205">
    <property type="component" value="Unassembled WGS sequence"/>
</dbReference>
<evidence type="ECO:0000256" key="1">
    <source>
        <dbReference type="SAM" id="Phobius"/>
    </source>
</evidence>
<protein>
    <submittedName>
        <fullName evidence="2">Uncharacterized protein</fullName>
    </submittedName>
</protein>
<sequence>MEATTQTRIVSGASARRAASVFHYGNLAAALIPGFAILWFGMSMLVFAVNSHHPDPRVLAFNRRAARSYYPVMAVVLLIIAAGFGGLAEALELPQLLEALGLDFLGRLGLDPDFASLLFAMWFVLFIVLVPLSIRALIDIHRTDWHDVVVKPDEE</sequence>
<dbReference type="EMBL" id="JBBPCO010000010">
    <property type="protein sequence ID" value="MEK8090218.1"/>
    <property type="molecule type" value="Genomic_DNA"/>
</dbReference>
<proteinExistence type="predicted"/>
<dbReference type="RefSeq" id="WP_341371274.1">
    <property type="nucleotide sequence ID" value="NZ_JBBPCO010000010.1"/>
</dbReference>
<keyword evidence="1" id="KW-1133">Transmembrane helix</keyword>
<feature type="transmembrane region" description="Helical" evidence="1">
    <location>
        <begin position="69"/>
        <end position="88"/>
    </location>
</feature>
<keyword evidence="1" id="KW-0812">Transmembrane</keyword>
<name>A0ABU9D9L2_9PROT</name>
<keyword evidence="3" id="KW-1185">Reference proteome</keyword>
<feature type="transmembrane region" description="Helical" evidence="1">
    <location>
        <begin position="27"/>
        <end position="49"/>
    </location>
</feature>
<gene>
    <name evidence="2" type="ORF">WOB96_10640</name>
</gene>
<organism evidence="2 3">
    <name type="scientific">Thermithiobacillus plumbiphilus</name>
    <dbReference type="NCBI Taxonomy" id="1729899"/>
    <lineage>
        <taxon>Bacteria</taxon>
        <taxon>Pseudomonadati</taxon>
        <taxon>Pseudomonadota</taxon>
        <taxon>Acidithiobacillia</taxon>
        <taxon>Acidithiobacillales</taxon>
        <taxon>Thermithiobacillaceae</taxon>
        <taxon>Thermithiobacillus</taxon>
    </lineage>
</organism>
<evidence type="ECO:0000313" key="2">
    <source>
        <dbReference type="EMBL" id="MEK8090218.1"/>
    </source>
</evidence>